<organism evidence="3">
    <name type="scientific">Spironucleus salmonicida</name>
    <dbReference type="NCBI Taxonomy" id="348837"/>
    <lineage>
        <taxon>Eukaryota</taxon>
        <taxon>Metamonada</taxon>
        <taxon>Diplomonadida</taxon>
        <taxon>Hexamitidae</taxon>
        <taxon>Hexamitinae</taxon>
        <taxon>Spironucleus</taxon>
    </lineage>
</organism>
<evidence type="ECO:0000313" key="3">
    <source>
        <dbReference type="EMBL" id="EST41468.1"/>
    </source>
</evidence>
<proteinExistence type="predicted"/>
<dbReference type="EMBL" id="KI546170">
    <property type="protein sequence ID" value="EST41468.1"/>
    <property type="molecule type" value="Genomic_DNA"/>
</dbReference>
<feature type="transmembrane region" description="Helical" evidence="1">
    <location>
        <begin position="6"/>
        <end position="26"/>
    </location>
</feature>
<evidence type="ECO:0000313" key="5">
    <source>
        <dbReference type="Proteomes" id="UP000018208"/>
    </source>
</evidence>
<feature type="domain" description="PPM-type phosphatase" evidence="2">
    <location>
        <begin position="46"/>
        <end position="340"/>
    </location>
</feature>
<sequence length="388" mass="43509">MIKLLVSLPSFALPLFFLLLGPMIYYKKRLKLTKTQFIQFDDLSISAGAFTDIGPRPTNEDQHIISTKSNFLTAVIFDGHCGDAASTMAAEEFLLNFEKMPQNDDIFNKFTDINMFIKENTSSGCTVCSLFVQGRDIKVANVGDSRCVVVRQTGGIAISKDHKPSRPSEKARIMQNGGNVRSINLGVCRMFPGGLSVSRALGDREMELVSGIPEIFEGQIQDIDEAIIVACDGLWDIFSPDEVANFLNKHRPDAQIKGIEHVKSLSSAENVFFRGLSQVVLEMYGKIKAFVFQRDDNFELNQEQLLHADAIAAQIIAQKLVDSALLRNSQDNVSVIVNLIRQKNTPTTIKQWRIISRQKPTINEKSQDQRYQSYHSDEDSSLQFLHLD</sequence>
<dbReference type="EMBL" id="AUWU02000006">
    <property type="protein sequence ID" value="KAH0572411.1"/>
    <property type="molecule type" value="Genomic_DNA"/>
</dbReference>
<dbReference type="GO" id="GO:0004722">
    <property type="term" value="F:protein serine/threonine phosphatase activity"/>
    <property type="evidence" value="ECO:0007669"/>
    <property type="project" value="InterPro"/>
</dbReference>
<name>V6LB52_9EUKA</name>
<dbReference type="SUPFAM" id="SSF81606">
    <property type="entry name" value="PP2C-like"/>
    <property type="match status" value="1"/>
</dbReference>
<gene>
    <name evidence="3" type="ORF">SS50377_19191</name>
    <name evidence="4" type="ORF">SS50377_26621</name>
</gene>
<keyword evidence="1" id="KW-1133">Transmembrane helix</keyword>
<dbReference type="Gene3D" id="3.60.40.10">
    <property type="entry name" value="PPM-type phosphatase domain"/>
    <property type="match status" value="1"/>
</dbReference>
<dbReference type="Proteomes" id="UP000018208">
    <property type="component" value="Unassembled WGS sequence"/>
</dbReference>
<reference evidence="4" key="2">
    <citation type="submission" date="2020-12" db="EMBL/GenBank/DDBJ databases">
        <title>New Spironucleus salmonicida genome in near-complete chromosomes.</title>
        <authorList>
            <person name="Xu F."/>
            <person name="Kurt Z."/>
            <person name="Jimenez-Gonzalez A."/>
            <person name="Astvaldsson A."/>
            <person name="Andersson J.O."/>
            <person name="Svard S.G."/>
        </authorList>
    </citation>
    <scope>NUCLEOTIDE SEQUENCE</scope>
    <source>
        <strain evidence="4">ATCC 50377</strain>
    </source>
</reference>
<dbReference type="Pfam" id="PF00481">
    <property type="entry name" value="PP2C"/>
    <property type="match status" value="1"/>
</dbReference>
<evidence type="ECO:0000259" key="2">
    <source>
        <dbReference type="PROSITE" id="PS51746"/>
    </source>
</evidence>
<reference evidence="3 4" key="1">
    <citation type="journal article" date="2014" name="PLoS Genet.">
        <title>The Genome of Spironucleus salmonicida Highlights a Fish Pathogen Adapted to Fluctuating Environments.</title>
        <authorList>
            <person name="Xu F."/>
            <person name="Jerlstrom-Hultqvist J."/>
            <person name="Einarsson E."/>
            <person name="Astvaldsson A."/>
            <person name="Svard S.G."/>
            <person name="Andersson J.O."/>
        </authorList>
    </citation>
    <scope>NUCLEOTIDE SEQUENCE</scope>
    <source>
        <strain evidence="4">ATCC 50377</strain>
    </source>
</reference>
<dbReference type="VEuPathDB" id="GiardiaDB:SS50377_26621"/>
<dbReference type="InterPro" id="IPR036457">
    <property type="entry name" value="PPM-type-like_dom_sf"/>
</dbReference>
<protein>
    <submittedName>
        <fullName evidence="3">Protein phosphatase 2C</fullName>
    </submittedName>
</protein>
<keyword evidence="1" id="KW-0812">Transmembrane</keyword>
<evidence type="ECO:0000313" key="4">
    <source>
        <dbReference type="EMBL" id="KAH0572411.1"/>
    </source>
</evidence>
<dbReference type="InterPro" id="IPR001932">
    <property type="entry name" value="PPM-type_phosphatase-like_dom"/>
</dbReference>
<dbReference type="PANTHER" id="PTHR13832">
    <property type="entry name" value="PROTEIN PHOSPHATASE 2C"/>
    <property type="match status" value="1"/>
</dbReference>
<dbReference type="InterPro" id="IPR015655">
    <property type="entry name" value="PP2C"/>
</dbReference>
<dbReference type="PROSITE" id="PS51746">
    <property type="entry name" value="PPM_2"/>
    <property type="match status" value="1"/>
</dbReference>
<keyword evidence="5" id="KW-1185">Reference proteome</keyword>
<dbReference type="OrthoDB" id="10264738at2759"/>
<accession>V6LB52</accession>
<dbReference type="AlphaFoldDB" id="V6LB52"/>
<dbReference type="PANTHER" id="PTHR13832:SF854">
    <property type="entry name" value="PROTEIN PHOSPHATASE 2C-RELATED PROTEIN"/>
    <property type="match status" value="1"/>
</dbReference>
<dbReference type="CDD" id="cd00143">
    <property type="entry name" value="PP2Cc"/>
    <property type="match status" value="1"/>
</dbReference>
<keyword evidence="1" id="KW-0472">Membrane</keyword>
<evidence type="ECO:0000256" key="1">
    <source>
        <dbReference type="SAM" id="Phobius"/>
    </source>
</evidence>
<dbReference type="SMART" id="SM00332">
    <property type="entry name" value="PP2Cc"/>
    <property type="match status" value="1"/>
</dbReference>